<name>A0A504JEP2_9FLAO</name>
<dbReference type="EMBL" id="VFWZ01000002">
    <property type="protein sequence ID" value="TPN86905.1"/>
    <property type="molecule type" value="Genomic_DNA"/>
</dbReference>
<dbReference type="Pfam" id="PF00561">
    <property type="entry name" value="Abhydrolase_1"/>
    <property type="match status" value="1"/>
</dbReference>
<dbReference type="PANTHER" id="PTHR45763:SF46">
    <property type="entry name" value="AB HYDROLASE-1 DOMAIN-CONTAINING PROTEIN"/>
    <property type="match status" value="1"/>
</dbReference>
<gene>
    <name evidence="2" type="ORF">FHK87_04700</name>
</gene>
<organism evidence="2 3">
    <name type="scientific">Aquimarina algicola</name>
    <dbReference type="NCBI Taxonomy" id="2589995"/>
    <lineage>
        <taxon>Bacteria</taxon>
        <taxon>Pseudomonadati</taxon>
        <taxon>Bacteroidota</taxon>
        <taxon>Flavobacteriia</taxon>
        <taxon>Flavobacteriales</taxon>
        <taxon>Flavobacteriaceae</taxon>
        <taxon>Aquimarina</taxon>
    </lineage>
</organism>
<protein>
    <submittedName>
        <fullName evidence="2">Alpha/beta hydrolase</fullName>
    </submittedName>
</protein>
<dbReference type="SUPFAM" id="SSF53474">
    <property type="entry name" value="alpha/beta-Hydrolases"/>
    <property type="match status" value="1"/>
</dbReference>
<evidence type="ECO:0000259" key="1">
    <source>
        <dbReference type="Pfam" id="PF00561"/>
    </source>
</evidence>
<evidence type="ECO:0000313" key="2">
    <source>
        <dbReference type="EMBL" id="TPN86905.1"/>
    </source>
</evidence>
<evidence type="ECO:0000313" key="3">
    <source>
        <dbReference type="Proteomes" id="UP000315540"/>
    </source>
</evidence>
<dbReference type="PRINTS" id="PR00111">
    <property type="entry name" value="ABHYDROLASE"/>
</dbReference>
<comment type="caution">
    <text evidence="2">The sequence shown here is derived from an EMBL/GenBank/DDBJ whole genome shotgun (WGS) entry which is preliminary data.</text>
</comment>
<keyword evidence="2" id="KW-0378">Hydrolase</keyword>
<proteinExistence type="predicted"/>
<dbReference type="OrthoDB" id="9773293at2"/>
<dbReference type="RefSeq" id="WP_140590590.1">
    <property type="nucleotide sequence ID" value="NZ_VFWZ01000002.1"/>
</dbReference>
<reference evidence="2 3" key="1">
    <citation type="submission" date="2019-06" db="EMBL/GenBank/DDBJ databases">
        <authorList>
            <person name="Meng X."/>
        </authorList>
    </citation>
    <scope>NUCLEOTIDE SEQUENCE [LARGE SCALE GENOMIC DNA]</scope>
    <source>
        <strain evidence="2 3">M625</strain>
    </source>
</reference>
<keyword evidence="3" id="KW-1185">Reference proteome</keyword>
<dbReference type="InterPro" id="IPR000073">
    <property type="entry name" value="AB_hydrolase_1"/>
</dbReference>
<feature type="domain" description="AB hydrolase-1" evidence="1">
    <location>
        <begin position="37"/>
        <end position="286"/>
    </location>
</feature>
<dbReference type="InterPro" id="IPR029058">
    <property type="entry name" value="AB_hydrolase_fold"/>
</dbReference>
<dbReference type="AlphaFoldDB" id="A0A504JEP2"/>
<dbReference type="PANTHER" id="PTHR45763">
    <property type="entry name" value="HYDROLASE, ALPHA/BETA FOLD FAMILY PROTEIN, EXPRESSED-RELATED"/>
    <property type="match status" value="1"/>
</dbReference>
<sequence>MKTITSAHTEDRTSMSIRLSDNRILSYSTYGPEDGIPFIVFHGSPGSRISAENDLCYQLGIKMIYPERPGYGNSSPNPKASFLSWATDINEFLNHLQLEKTALGGVSGGGPYAMACAAQYPHRFTSLSLISSAAPQDLPGYKNQMAISNKLGYLLNKYTPFLIRSISKSFARGLKNNPERTFNQVFKQLCEADKNIICLMKKSEAFQIAVDHLQEAFSNGVEGHVTDMKIFSRKWNIPYQEITCLIHIWHGEDDTLAPILGAKELANLLPNAKPNYIKNAGHLLTEDSKILSQILSKVKESYFL</sequence>
<dbReference type="Proteomes" id="UP000315540">
    <property type="component" value="Unassembled WGS sequence"/>
</dbReference>
<dbReference type="GO" id="GO:0016787">
    <property type="term" value="F:hydrolase activity"/>
    <property type="evidence" value="ECO:0007669"/>
    <property type="project" value="UniProtKB-KW"/>
</dbReference>
<dbReference type="Gene3D" id="3.40.50.1820">
    <property type="entry name" value="alpha/beta hydrolase"/>
    <property type="match status" value="1"/>
</dbReference>
<accession>A0A504JEP2</accession>